<dbReference type="AlphaFoldDB" id="A0A7J6V0K6"/>
<feature type="non-terminal residue" evidence="1">
    <location>
        <position position="93"/>
    </location>
</feature>
<proteinExistence type="predicted"/>
<evidence type="ECO:0000313" key="1">
    <source>
        <dbReference type="EMBL" id="KAF5177900.1"/>
    </source>
</evidence>
<dbReference type="EMBL" id="JABWDY010040764">
    <property type="protein sequence ID" value="KAF5177900.1"/>
    <property type="molecule type" value="Genomic_DNA"/>
</dbReference>
<reference evidence="1 2" key="1">
    <citation type="submission" date="2020-06" db="EMBL/GenBank/DDBJ databases">
        <title>Transcriptomic and genomic resources for Thalictrum thalictroides and T. hernandezii: Facilitating candidate gene discovery in an emerging model plant lineage.</title>
        <authorList>
            <person name="Arias T."/>
            <person name="Riano-Pachon D.M."/>
            <person name="Di Stilio V.S."/>
        </authorList>
    </citation>
    <scope>NUCLEOTIDE SEQUENCE [LARGE SCALE GENOMIC DNA]</scope>
    <source>
        <strain evidence="2">cv. WT478/WT964</strain>
        <tissue evidence="1">Leaves</tissue>
    </source>
</reference>
<accession>A0A7J6V0K6</accession>
<gene>
    <name evidence="1" type="ORF">FRX31_032513</name>
</gene>
<name>A0A7J6V0K6_THATH</name>
<protein>
    <submittedName>
        <fullName evidence="1">Uncharacterized protein</fullName>
    </submittedName>
</protein>
<keyword evidence="2" id="KW-1185">Reference proteome</keyword>
<comment type="caution">
    <text evidence="1">The sequence shown here is derived from an EMBL/GenBank/DDBJ whole genome shotgun (WGS) entry which is preliminary data.</text>
</comment>
<organism evidence="1 2">
    <name type="scientific">Thalictrum thalictroides</name>
    <name type="common">Rue-anemone</name>
    <name type="synonym">Anemone thalictroides</name>
    <dbReference type="NCBI Taxonomy" id="46969"/>
    <lineage>
        <taxon>Eukaryota</taxon>
        <taxon>Viridiplantae</taxon>
        <taxon>Streptophyta</taxon>
        <taxon>Embryophyta</taxon>
        <taxon>Tracheophyta</taxon>
        <taxon>Spermatophyta</taxon>
        <taxon>Magnoliopsida</taxon>
        <taxon>Ranunculales</taxon>
        <taxon>Ranunculaceae</taxon>
        <taxon>Thalictroideae</taxon>
        <taxon>Thalictrum</taxon>
    </lineage>
</organism>
<sequence length="93" mass="10371">MEEDHIEREASLDPTQTPSVAQEPLIIFLESGFTAINARLDNVSMDIKSGFDNLSQHMENRFATLDRTLALHATHILALEAAMPGDHQFPPWG</sequence>
<evidence type="ECO:0000313" key="2">
    <source>
        <dbReference type="Proteomes" id="UP000554482"/>
    </source>
</evidence>
<dbReference type="Proteomes" id="UP000554482">
    <property type="component" value="Unassembled WGS sequence"/>
</dbReference>